<evidence type="ECO:0000313" key="7">
    <source>
        <dbReference type="EMBL" id="WAH38179.1"/>
    </source>
</evidence>
<dbReference type="SUPFAM" id="SSF53613">
    <property type="entry name" value="Ribokinase-like"/>
    <property type="match status" value="1"/>
</dbReference>
<evidence type="ECO:0000256" key="5">
    <source>
        <dbReference type="ARBA" id="ARBA00022840"/>
    </source>
</evidence>
<dbReference type="InterPro" id="IPR050306">
    <property type="entry name" value="PfkB_Carbo_kinase"/>
</dbReference>
<evidence type="ECO:0000259" key="6">
    <source>
        <dbReference type="Pfam" id="PF00294"/>
    </source>
</evidence>
<dbReference type="RefSeq" id="WP_268045740.1">
    <property type="nucleotide sequence ID" value="NZ_CP104064.1"/>
</dbReference>
<protein>
    <submittedName>
        <fullName evidence="7">PfkB family carbohydrate kinase</fullName>
    </submittedName>
</protein>
<gene>
    <name evidence="7" type="ORF">NZD86_06755</name>
</gene>
<dbReference type="InterPro" id="IPR011611">
    <property type="entry name" value="PfkB_dom"/>
</dbReference>
<evidence type="ECO:0000256" key="1">
    <source>
        <dbReference type="ARBA" id="ARBA00010688"/>
    </source>
</evidence>
<dbReference type="Gene3D" id="3.40.1190.20">
    <property type="match status" value="1"/>
</dbReference>
<comment type="similarity">
    <text evidence="1">Belongs to the carbohydrate kinase PfkB family.</text>
</comment>
<dbReference type="PANTHER" id="PTHR43085:SF1">
    <property type="entry name" value="PSEUDOURIDINE KINASE-RELATED"/>
    <property type="match status" value="1"/>
</dbReference>
<dbReference type="CDD" id="cd01167">
    <property type="entry name" value="bac_FRK"/>
    <property type="match status" value="1"/>
</dbReference>
<keyword evidence="5" id="KW-0067">ATP-binding</keyword>
<evidence type="ECO:0000256" key="4">
    <source>
        <dbReference type="ARBA" id="ARBA00022777"/>
    </source>
</evidence>
<dbReference type="EMBL" id="CP104064">
    <property type="protein sequence ID" value="WAH38179.1"/>
    <property type="molecule type" value="Genomic_DNA"/>
</dbReference>
<proteinExistence type="inferred from homology"/>
<organism evidence="7 8">
    <name type="scientific">Alicyclobacillus dauci</name>
    <dbReference type="NCBI Taxonomy" id="1475485"/>
    <lineage>
        <taxon>Bacteria</taxon>
        <taxon>Bacillati</taxon>
        <taxon>Bacillota</taxon>
        <taxon>Bacilli</taxon>
        <taxon>Bacillales</taxon>
        <taxon>Alicyclobacillaceae</taxon>
        <taxon>Alicyclobacillus</taxon>
    </lineage>
</organism>
<dbReference type="PROSITE" id="PS00584">
    <property type="entry name" value="PFKB_KINASES_2"/>
    <property type="match status" value="1"/>
</dbReference>
<dbReference type="InterPro" id="IPR029056">
    <property type="entry name" value="Ribokinase-like"/>
</dbReference>
<dbReference type="InterPro" id="IPR002173">
    <property type="entry name" value="Carboh/pur_kinase_PfkB_CS"/>
</dbReference>
<name>A0ABY6Z5M3_9BACL</name>
<dbReference type="PANTHER" id="PTHR43085">
    <property type="entry name" value="HEXOKINASE FAMILY MEMBER"/>
    <property type="match status" value="1"/>
</dbReference>
<keyword evidence="2" id="KW-0808">Transferase</keyword>
<keyword evidence="4 7" id="KW-0418">Kinase</keyword>
<evidence type="ECO:0000313" key="8">
    <source>
        <dbReference type="Proteomes" id="UP001164803"/>
    </source>
</evidence>
<dbReference type="Proteomes" id="UP001164803">
    <property type="component" value="Chromosome"/>
</dbReference>
<feature type="domain" description="Carbohydrate kinase PfkB" evidence="6">
    <location>
        <begin position="2"/>
        <end position="307"/>
    </location>
</feature>
<reference evidence="7" key="1">
    <citation type="submission" date="2022-08" db="EMBL/GenBank/DDBJ databases">
        <title>Alicyclobacillus dauci DSM2870, complete genome.</title>
        <authorList>
            <person name="Wang Q."/>
            <person name="Cai R."/>
            <person name="Wang Z."/>
        </authorList>
    </citation>
    <scope>NUCLEOTIDE SEQUENCE</scope>
    <source>
        <strain evidence="7">DSM 28700</strain>
    </source>
</reference>
<evidence type="ECO:0000256" key="3">
    <source>
        <dbReference type="ARBA" id="ARBA00022741"/>
    </source>
</evidence>
<evidence type="ECO:0000256" key="2">
    <source>
        <dbReference type="ARBA" id="ARBA00022679"/>
    </source>
</evidence>
<sequence length="324" mass="34995">MDVVALGELLIDFSITGPSSLASRSIQGSAGGAPANVLAMVSRLGGTTQFIGKVGQDTFGDYLEACLRDMAVDTSSLLRDAHRTTLAFVQVAENGERSFTFERNPGADTQLTVSDIQDVWFAQTKVFHFGSLSLTTEPARSATWHAVKRAREAGCLISFDPNLRPLLWASLKDARTLMLEAIEQADILKLSDDELGFLTGYEDINDGIASLRQRNSRGLFLVTLGDRGSVYATPQGTGYVEAIAVDPVDTTAAGDAFLGAFLYGLTRHTADKHWWTDAAALRELVEFANVAGALTTTKKGAFRALPTLQEIVKRQRDGGGEQFK</sequence>
<keyword evidence="8" id="KW-1185">Reference proteome</keyword>
<dbReference type="Pfam" id="PF00294">
    <property type="entry name" value="PfkB"/>
    <property type="match status" value="1"/>
</dbReference>
<keyword evidence="3" id="KW-0547">Nucleotide-binding</keyword>
<accession>A0ABY6Z5M3</accession>
<dbReference type="GO" id="GO:0016301">
    <property type="term" value="F:kinase activity"/>
    <property type="evidence" value="ECO:0007669"/>
    <property type="project" value="UniProtKB-KW"/>
</dbReference>